<evidence type="ECO:0000256" key="5">
    <source>
        <dbReference type="SAM" id="Phobius"/>
    </source>
</evidence>
<feature type="transmembrane region" description="Helical" evidence="5">
    <location>
        <begin position="349"/>
        <end position="370"/>
    </location>
</feature>
<comment type="subcellular location">
    <subcellularLocation>
        <location evidence="1">Membrane</location>
        <topology evidence="1">Multi-pass membrane protein</topology>
    </subcellularLocation>
</comment>
<gene>
    <name evidence="7" type="ORF">GGR38_003797</name>
</gene>
<feature type="transmembrane region" description="Helical" evidence="5">
    <location>
        <begin position="259"/>
        <end position="278"/>
    </location>
</feature>
<keyword evidence="2 5" id="KW-0812">Transmembrane</keyword>
<keyword evidence="3 5" id="KW-1133">Transmembrane helix</keyword>
<dbReference type="GO" id="GO:0016020">
    <property type="term" value="C:membrane"/>
    <property type="evidence" value="ECO:0007669"/>
    <property type="project" value="UniProtKB-SubCell"/>
</dbReference>
<keyword evidence="7" id="KW-0436">Ligase</keyword>
<accession>A0A7W6G7Z8</accession>
<feature type="transmembrane region" description="Helical" evidence="5">
    <location>
        <begin position="24"/>
        <end position="46"/>
    </location>
</feature>
<feature type="transmembrane region" description="Helical" evidence="5">
    <location>
        <begin position="408"/>
        <end position="428"/>
    </location>
</feature>
<feature type="transmembrane region" description="Helical" evidence="5">
    <location>
        <begin position="231"/>
        <end position="247"/>
    </location>
</feature>
<evidence type="ECO:0000256" key="1">
    <source>
        <dbReference type="ARBA" id="ARBA00004141"/>
    </source>
</evidence>
<dbReference type="GO" id="GO:0016874">
    <property type="term" value="F:ligase activity"/>
    <property type="evidence" value="ECO:0007669"/>
    <property type="project" value="UniProtKB-KW"/>
</dbReference>
<dbReference type="InterPro" id="IPR007016">
    <property type="entry name" value="O-antigen_ligase-rel_domated"/>
</dbReference>
<keyword evidence="8" id="KW-1185">Reference proteome</keyword>
<reference evidence="7 8" key="1">
    <citation type="submission" date="2020-08" db="EMBL/GenBank/DDBJ databases">
        <title>Genomic Encyclopedia of Type Strains, Phase IV (KMG-IV): sequencing the most valuable type-strain genomes for metagenomic binning, comparative biology and taxonomic classification.</title>
        <authorList>
            <person name="Goeker M."/>
        </authorList>
    </citation>
    <scope>NUCLEOTIDE SEQUENCE [LARGE SCALE GENOMIC DNA]</scope>
    <source>
        <strain evidence="7 8">DSM 27057</strain>
    </source>
</reference>
<evidence type="ECO:0000256" key="3">
    <source>
        <dbReference type="ARBA" id="ARBA00022989"/>
    </source>
</evidence>
<feature type="domain" description="O-antigen ligase-related" evidence="6">
    <location>
        <begin position="214"/>
        <end position="357"/>
    </location>
</feature>
<dbReference type="RefSeq" id="WP_183627670.1">
    <property type="nucleotide sequence ID" value="NZ_JACIDX010000016.1"/>
</dbReference>
<comment type="caution">
    <text evidence="7">The sequence shown here is derived from an EMBL/GenBank/DDBJ whole genome shotgun (WGS) entry which is preliminary data.</text>
</comment>
<evidence type="ECO:0000256" key="2">
    <source>
        <dbReference type="ARBA" id="ARBA00022692"/>
    </source>
</evidence>
<evidence type="ECO:0000313" key="7">
    <source>
        <dbReference type="EMBL" id="MBB3956831.1"/>
    </source>
</evidence>
<name>A0A7W6G7Z8_9SPHN</name>
<dbReference type="PANTHER" id="PTHR37422:SF13">
    <property type="entry name" value="LIPOPOLYSACCHARIDE BIOSYNTHESIS PROTEIN PA4999-RELATED"/>
    <property type="match status" value="1"/>
</dbReference>
<proteinExistence type="predicted"/>
<dbReference type="PANTHER" id="PTHR37422">
    <property type="entry name" value="TEICHURONIC ACID BIOSYNTHESIS PROTEIN TUAE"/>
    <property type="match status" value="1"/>
</dbReference>
<dbReference type="AlphaFoldDB" id="A0A7W6G7Z8"/>
<feature type="transmembrane region" description="Helical" evidence="5">
    <location>
        <begin position="58"/>
        <end position="76"/>
    </location>
</feature>
<feature type="transmembrane region" description="Helical" evidence="5">
    <location>
        <begin position="138"/>
        <end position="159"/>
    </location>
</feature>
<feature type="transmembrane region" description="Helical" evidence="5">
    <location>
        <begin position="209"/>
        <end position="225"/>
    </location>
</feature>
<dbReference type="Pfam" id="PF04932">
    <property type="entry name" value="Wzy_C"/>
    <property type="match status" value="1"/>
</dbReference>
<evidence type="ECO:0000313" key="8">
    <source>
        <dbReference type="Proteomes" id="UP000548867"/>
    </source>
</evidence>
<feature type="transmembrane region" description="Helical" evidence="5">
    <location>
        <begin position="377"/>
        <end position="396"/>
    </location>
</feature>
<keyword evidence="4 5" id="KW-0472">Membrane</keyword>
<feature type="transmembrane region" description="Helical" evidence="5">
    <location>
        <begin position="83"/>
        <end position="104"/>
    </location>
</feature>
<evidence type="ECO:0000256" key="4">
    <source>
        <dbReference type="ARBA" id="ARBA00023136"/>
    </source>
</evidence>
<dbReference type="Proteomes" id="UP000548867">
    <property type="component" value="Unassembled WGS sequence"/>
</dbReference>
<dbReference type="EMBL" id="JACIDX010000016">
    <property type="protein sequence ID" value="MBB3956831.1"/>
    <property type="molecule type" value="Genomic_DNA"/>
</dbReference>
<evidence type="ECO:0000259" key="6">
    <source>
        <dbReference type="Pfam" id="PF04932"/>
    </source>
</evidence>
<dbReference type="InterPro" id="IPR051533">
    <property type="entry name" value="WaaL-like"/>
</dbReference>
<protein>
    <submittedName>
        <fullName evidence="7">O-antigen ligase</fullName>
    </submittedName>
</protein>
<sequence length="437" mass="47861">MIGMFGADPAIQSENARAATTRRYWAAFCLVAYLLYVIVGLDPLAADGHNALNSDGSALNQLTALGLALLLMLTTWHRGQVAANLALSIPVLLLAAYTLMSVSWSAVPDIAIRRWGQAIISIWVLWRASAELGYARTLWYVRLTLVIVLAMNYFAVIFLDHGIHHYILGDEADIIGSWRGILNNKNVAGPICAFTVIFFAMDKRGLRGNVRWVIIVLALVFLGFSQSKSSMSGLFIALIAGLAIHSYDPRSHYAATIRSMILFAFALPLAAVFFASSLEPLVDPYAFTGRVRIWSTLILYAQDHFWTGAGYGSFWRVGDATPALSVGERWVAEIIPSGHNGYLDLQATIGYPGLVLAVLALVIIPLYRLLGASMIPASCRSLFFTVITFCAWNNLAESQFIDGKAVDQLFLTIAIALIGLAPLPYLNWKIPAFSRGR</sequence>
<organism evidence="7 8">
    <name type="scientific">Novosphingobium sediminicola</name>
    <dbReference type="NCBI Taxonomy" id="563162"/>
    <lineage>
        <taxon>Bacteria</taxon>
        <taxon>Pseudomonadati</taxon>
        <taxon>Pseudomonadota</taxon>
        <taxon>Alphaproteobacteria</taxon>
        <taxon>Sphingomonadales</taxon>
        <taxon>Sphingomonadaceae</taxon>
        <taxon>Novosphingobium</taxon>
    </lineage>
</organism>